<evidence type="ECO:0008006" key="4">
    <source>
        <dbReference type="Google" id="ProtNLM"/>
    </source>
</evidence>
<feature type="chain" id="PRO_5026683574" description="DUF2282 domain-containing protein" evidence="1">
    <location>
        <begin position="32"/>
        <end position="91"/>
    </location>
</feature>
<comment type="caution">
    <text evidence="2">The sequence shown here is derived from an EMBL/GenBank/DDBJ whole genome shotgun (WGS) entry which is preliminary data.</text>
</comment>
<feature type="signal peptide" evidence="1">
    <location>
        <begin position="1"/>
        <end position="31"/>
    </location>
</feature>
<dbReference type="EMBL" id="WWCJ01000014">
    <property type="protein sequence ID" value="MYN04122.1"/>
    <property type="molecule type" value="Genomic_DNA"/>
</dbReference>
<keyword evidence="3" id="KW-1185">Reference proteome</keyword>
<protein>
    <recommendedName>
        <fullName evidence="4">DUF2282 domain-containing protein</fullName>
    </recommendedName>
</protein>
<evidence type="ECO:0000313" key="3">
    <source>
        <dbReference type="Proteomes" id="UP000448575"/>
    </source>
</evidence>
<dbReference type="Proteomes" id="UP000448575">
    <property type="component" value="Unassembled WGS sequence"/>
</dbReference>
<dbReference type="RefSeq" id="WP_161027090.1">
    <property type="nucleotide sequence ID" value="NZ_WWCJ01000014.1"/>
</dbReference>
<sequence length="91" mass="9144">MTITTKSRASLAGAAALIALASAALSAPAFAAEKAKEEPGRCYGINSCKGTSLCATAKNDCKGLNECKGHGVVVKTPSECKALGGTLTEKK</sequence>
<proteinExistence type="predicted"/>
<evidence type="ECO:0000313" key="2">
    <source>
        <dbReference type="EMBL" id="MYN04122.1"/>
    </source>
</evidence>
<name>A0A6N9HMN3_9BURK</name>
<evidence type="ECO:0000256" key="1">
    <source>
        <dbReference type="SAM" id="SignalP"/>
    </source>
</evidence>
<reference evidence="2 3" key="1">
    <citation type="submission" date="2019-12" db="EMBL/GenBank/DDBJ databases">
        <title>Novel species isolated from a subtropical stream in China.</title>
        <authorList>
            <person name="Lu H."/>
        </authorList>
    </citation>
    <scope>NUCLEOTIDE SEQUENCE [LARGE SCALE GENOMIC DNA]</scope>
    <source>
        <strain evidence="2 3">DS3</strain>
    </source>
</reference>
<gene>
    <name evidence="2" type="ORF">GTP41_18685</name>
</gene>
<keyword evidence="1" id="KW-0732">Signal</keyword>
<organism evidence="2 3">
    <name type="scientific">Pseudoduganella guangdongensis</name>
    <dbReference type="NCBI Taxonomy" id="2692179"/>
    <lineage>
        <taxon>Bacteria</taxon>
        <taxon>Pseudomonadati</taxon>
        <taxon>Pseudomonadota</taxon>
        <taxon>Betaproteobacteria</taxon>
        <taxon>Burkholderiales</taxon>
        <taxon>Oxalobacteraceae</taxon>
        <taxon>Telluria group</taxon>
        <taxon>Pseudoduganella</taxon>
    </lineage>
</organism>
<dbReference type="AlphaFoldDB" id="A0A6N9HMN3"/>
<accession>A0A6N9HMN3</accession>